<name>A0A481YS89_9VIRU</name>
<proteinExistence type="predicted"/>
<accession>A0A481YS89</accession>
<sequence length="138" mass="16305">MILKIIQKLRNLREILEEKFGIDISIDMLEEQIKKDPWDNKVFEIAVNIDISAIHLETVRIKHILPDSAFDDSTIKLCREIQENVEELAKIFKRLHRCGEIEENVEELAKISKRLREIIDSEYPVPDDTIENFLSKYK</sequence>
<evidence type="ECO:0000313" key="1">
    <source>
        <dbReference type="EMBL" id="QBK85316.1"/>
    </source>
</evidence>
<protein>
    <submittedName>
        <fullName evidence="1">Uncharacterized protein</fullName>
    </submittedName>
</protein>
<dbReference type="EMBL" id="MK500315">
    <property type="protein sequence ID" value="QBK85316.1"/>
    <property type="molecule type" value="Genomic_DNA"/>
</dbReference>
<organism evidence="1">
    <name type="scientific">Iridovirus LCIVAC01</name>
    <dbReference type="NCBI Taxonomy" id="2506607"/>
    <lineage>
        <taxon>Viruses</taxon>
        <taxon>Varidnaviria</taxon>
        <taxon>Bamfordvirae</taxon>
        <taxon>Nucleocytoviricota</taxon>
        <taxon>Megaviricetes</taxon>
        <taxon>Pimascovirales</taxon>
        <taxon>Pimascovirales incertae sedis</taxon>
        <taxon>Iridoviridae</taxon>
    </lineage>
</organism>
<gene>
    <name evidence="1" type="ORF">LCIVAC01_01250</name>
</gene>
<reference evidence="1" key="1">
    <citation type="journal article" date="2019" name="MBio">
        <title>Virus Genomes from Deep Sea Sediments Expand the Ocean Megavirome and Support Independent Origins of Viral Gigantism.</title>
        <authorList>
            <person name="Backstrom D."/>
            <person name="Yutin N."/>
            <person name="Jorgensen S.L."/>
            <person name="Dharamshi J."/>
            <person name="Homa F."/>
            <person name="Zaremba-Niedwiedzka K."/>
            <person name="Spang A."/>
            <person name="Wolf Y.I."/>
            <person name="Koonin E.V."/>
            <person name="Ettema T.J."/>
        </authorList>
    </citation>
    <scope>NUCLEOTIDE SEQUENCE</scope>
</reference>